<dbReference type="GO" id="GO:0009062">
    <property type="term" value="P:fatty acid catabolic process"/>
    <property type="evidence" value="ECO:0007669"/>
    <property type="project" value="TreeGrafter"/>
</dbReference>
<dbReference type="AlphaFoldDB" id="A0AAV2HBG4"/>
<organism evidence="2 3">
    <name type="scientific">Lymnaea stagnalis</name>
    <name type="common">Great pond snail</name>
    <name type="synonym">Helix stagnalis</name>
    <dbReference type="NCBI Taxonomy" id="6523"/>
    <lineage>
        <taxon>Eukaryota</taxon>
        <taxon>Metazoa</taxon>
        <taxon>Spiralia</taxon>
        <taxon>Lophotrochozoa</taxon>
        <taxon>Mollusca</taxon>
        <taxon>Gastropoda</taxon>
        <taxon>Heterobranchia</taxon>
        <taxon>Euthyneura</taxon>
        <taxon>Panpulmonata</taxon>
        <taxon>Hygrophila</taxon>
        <taxon>Lymnaeoidea</taxon>
        <taxon>Lymnaeidae</taxon>
        <taxon>Lymnaea</taxon>
    </lineage>
</organism>
<accession>A0AAV2HBG4</accession>
<evidence type="ECO:0000313" key="2">
    <source>
        <dbReference type="EMBL" id="CAL1531084.1"/>
    </source>
</evidence>
<reference evidence="2 3" key="1">
    <citation type="submission" date="2024-04" db="EMBL/GenBank/DDBJ databases">
        <authorList>
            <consortium name="Genoscope - CEA"/>
            <person name="William W."/>
        </authorList>
    </citation>
    <scope>NUCLEOTIDE SEQUENCE [LARGE SCALE GENOMIC DNA]</scope>
</reference>
<dbReference type="PANTHER" id="PTHR45847">
    <property type="entry name" value="FATTY ACID AMIDE HYDROLASE"/>
    <property type="match status" value="1"/>
</dbReference>
<dbReference type="InterPro" id="IPR023631">
    <property type="entry name" value="Amidase_dom"/>
</dbReference>
<keyword evidence="3" id="KW-1185">Reference proteome</keyword>
<feature type="domain" description="Amidase" evidence="1">
    <location>
        <begin position="80"/>
        <end position="187"/>
    </location>
</feature>
<protein>
    <recommendedName>
        <fullName evidence="1">Amidase domain-containing protein</fullName>
    </recommendedName>
</protein>
<dbReference type="InterPro" id="IPR052096">
    <property type="entry name" value="Endocannabinoid_amidase"/>
</dbReference>
<gene>
    <name evidence="2" type="ORF">GSLYS_00005205001</name>
</gene>
<dbReference type="SUPFAM" id="SSF75304">
    <property type="entry name" value="Amidase signature (AS) enzymes"/>
    <property type="match status" value="1"/>
</dbReference>
<dbReference type="PANTHER" id="PTHR45847:SF6">
    <property type="entry name" value="FATTY ACID AMIDE HYDROLASE"/>
    <property type="match status" value="1"/>
</dbReference>
<comment type="caution">
    <text evidence="2">The sequence shown here is derived from an EMBL/GenBank/DDBJ whole genome shotgun (WGS) entry which is preliminary data.</text>
</comment>
<dbReference type="EMBL" id="CAXITT010000081">
    <property type="protein sequence ID" value="CAL1531084.1"/>
    <property type="molecule type" value="Genomic_DNA"/>
</dbReference>
<dbReference type="GO" id="GO:0004040">
    <property type="term" value="F:amidase activity"/>
    <property type="evidence" value="ECO:0007669"/>
    <property type="project" value="TreeGrafter"/>
</dbReference>
<dbReference type="Proteomes" id="UP001497497">
    <property type="component" value="Unassembled WGS sequence"/>
</dbReference>
<evidence type="ECO:0000313" key="3">
    <source>
        <dbReference type="Proteomes" id="UP001497497"/>
    </source>
</evidence>
<sequence>MMADRGVRLRKMLKNDELALPLRLLLKLGTLPVWLVKALAFIASFKDPFGASILGCSVGFDSIPDFFDHVTLFQNWQEEFMEAWLGKRLDAVICPVFPSPAPTRDVIHQVTPCGLYCQLYNSLNYPAGVIPVTTVNKEDLRKTFDENFFTANSMIHKLLLKACQIFSEGISVGVQCVALPFQEEMCLRVMRDLNKSLQEHRDYIG</sequence>
<dbReference type="Gene3D" id="3.90.1300.10">
    <property type="entry name" value="Amidase signature (AS) domain"/>
    <property type="match status" value="1"/>
</dbReference>
<name>A0AAV2HBG4_LYMST</name>
<dbReference type="Pfam" id="PF01425">
    <property type="entry name" value="Amidase"/>
    <property type="match status" value="1"/>
</dbReference>
<dbReference type="GO" id="GO:0017064">
    <property type="term" value="F:fatty acid amide hydrolase activity"/>
    <property type="evidence" value="ECO:0007669"/>
    <property type="project" value="TreeGrafter"/>
</dbReference>
<dbReference type="InterPro" id="IPR036928">
    <property type="entry name" value="AS_sf"/>
</dbReference>
<proteinExistence type="predicted"/>
<evidence type="ECO:0000259" key="1">
    <source>
        <dbReference type="Pfam" id="PF01425"/>
    </source>
</evidence>